<sequence>MISTTSNDSLAHVEEDEPARINALFYEADRLEESAYRLFNDSRRDAQTWQRFNEAKAMADAKRTEAYQAWMQLRRQPRR</sequence>
<proteinExistence type="predicted"/>
<evidence type="ECO:0000313" key="1">
    <source>
        <dbReference type="EMBL" id="QXI18658.1"/>
    </source>
</evidence>
<dbReference type="AlphaFoldDB" id="A0A9E6P3G2"/>
<keyword evidence="2" id="KW-1185">Reference proteome</keyword>
<dbReference type="EMBL" id="CP077091">
    <property type="protein sequence ID" value="QXI18658.1"/>
    <property type="molecule type" value="Genomic_DNA"/>
</dbReference>
<organism evidence="1 2">
    <name type="scientific">Pseudomonas hamedanensis</name>
    <dbReference type="NCBI Taxonomy" id="2745504"/>
    <lineage>
        <taxon>Bacteria</taxon>
        <taxon>Pseudomonadati</taxon>
        <taxon>Pseudomonadota</taxon>
        <taxon>Gammaproteobacteria</taxon>
        <taxon>Pseudomonadales</taxon>
        <taxon>Pseudomonadaceae</taxon>
        <taxon>Pseudomonas</taxon>
    </lineage>
</organism>
<reference evidence="1 2" key="2">
    <citation type="journal article" date="2021" name="Microorganisms">
        <title>The Ever-Expanding Pseudomonas Genus: Description of 43 New Species and Partition of the Pseudomonas putida Group.</title>
        <authorList>
            <person name="Girard L."/>
            <person name="Lood C."/>
            <person name="Hofte M."/>
            <person name="Vandamme P."/>
            <person name="Rokni-Zadeh H."/>
            <person name="van Noort V."/>
            <person name="Lavigne R."/>
            <person name="De Mot R."/>
        </authorList>
    </citation>
    <scope>NUCLEOTIDE SEQUENCE [LARGE SCALE GENOMIC DNA]</scope>
    <source>
        <strain evidence="1 2">SWRI65</strain>
    </source>
</reference>
<dbReference type="RefSeq" id="WP_186547966.1">
    <property type="nucleotide sequence ID" value="NZ_CP077091.1"/>
</dbReference>
<gene>
    <name evidence="1" type="ORF">HU739_006580</name>
</gene>
<dbReference type="KEGG" id="phv:HU739_006580"/>
<evidence type="ECO:0000313" key="2">
    <source>
        <dbReference type="Proteomes" id="UP000631521"/>
    </source>
</evidence>
<accession>A0A9E6P3G2</accession>
<dbReference type="Proteomes" id="UP000631521">
    <property type="component" value="Chromosome"/>
</dbReference>
<name>A0A9E6P3G2_9PSED</name>
<reference evidence="1 2" key="1">
    <citation type="journal article" date="2020" name="Microorganisms">
        <title>Reliable Identification of Environmental Pseudomonas Isolates Using the rpoD Gene.</title>
        <authorList>
            <consortium name="The Broad Institute Genome Sequencing Platform"/>
            <person name="Girard L."/>
            <person name="Lood C."/>
            <person name="Rokni-Zadeh H."/>
            <person name="van Noort V."/>
            <person name="Lavigne R."/>
            <person name="De Mot R."/>
        </authorList>
    </citation>
    <scope>NUCLEOTIDE SEQUENCE [LARGE SCALE GENOMIC DNA]</scope>
    <source>
        <strain evidence="1 2">SWRI65</strain>
    </source>
</reference>
<protein>
    <submittedName>
        <fullName evidence="1">Uncharacterized protein</fullName>
    </submittedName>
</protein>